<dbReference type="InterPro" id="IPR025303">
    <property type="entry name" value="PdaC"/>
</dbReference>
<feature type="domain" description="DUF3298" evidence="3">
    <location>
        <begin position="182"/>
        <end position="254"/>
    </location>
</feature>
<feature type="domain" description="Copper amine oxidase-like N-terminal" evidence="2">
    <location>
        <begin position="478"/>
        <end position="582"/>
    </location>
</feature>
<dbReference type="Pfam" id="PF13739">
    <property type="entry name" value="PdaC"/>
    <property type="match status" value="2"/>
</dbReference>
<feature type="domain" description="Deacetylase PdaC" evidence="4">
    <location>
        <begin position="63"/>
        <end position="162"/>
    </location>
</feature>
<dbReference type="SUPFAM" id="SSF55383">
    <property type="entry name" value="Copper amine oxidase, domain N"/>
    <property type="match status" value="1"/>
</dbReference>
<evidence type="ECO:0000313" key="5">
    <source>
        <dbReference type="EMBL" id="MCR8633351.1"/>
    </source>
</evidence>
<dbReference type="InterPro" id="IPR012854">
    <property type="entry name" value="Cu_amine_oxidase-like_N"/>
</dbReference>
<feature type="domain" description="DUF3298" evidence="3">
    <location>
        <begin position="392"/>
        <end position="460"/>
    </location>
</feature>
<dbReference type="Proteomes" id="UP001300012">
    <property type="component" value="Unassembled WGS sequence"/>
</dbReference>
<evidence type="ECO:0000256" key="1">
    <source>
        <dbReference type="SAM" id="SignalP"/>
    </source>
</evidence>
<evidence type="ECO:0000259" key="2">
    <source>
        <dbReference type="Pfam" id="PF07833"/>
    </source>
</evidence>
<sequence length="585" mass="64284">MKHSFKMLTLSITGCCFIAASATQVSYASSLQEAVVTSAATVIPISASLNQQQGIKVTGKAVKEQTAEYQVDIVIPIIEGMKDTQYQDQLNDIISRQAMEDLANIKKLASDAAVNAQEAGYEMRPHTLNIQYEVKANGGAANANLLSIKMTTYTYTGGANGMPRIDTYNVLDEAQAKRIELKDLLGDSYKEIVNGHIQQEIAKHPENFFNGEEGFQGISDTQSFYIEKGSAVILFQKYQIAPGSSGSPEFPISLNNNTSQEQRNVKITTKTVKEDSGNVTSNVNIPVFDGLKDISYQAQLNDIIERHAMDDLDNLKKQAKADEATANESGITMRPYSLTILFEVKADGGDANSSMVSVKIITDTYTGGAHGIQRVDTYTFRDEPQASPVELKDLFGDSYKEHINEQIRQQIAQHPENFFKDSFKGISDTQSFYIEKGEAVILFEPYEIAPYSTGIPEFRIALVKNSNVSAPARLTVGGTELSSVEASVYMSDNGTTLVPLRIIAERLGYSVKWNEETRLVEINKGAQWTSLQAGKDSYIFNKMAPFPLGQAPVIKEDGLMYVPVDFFSMVLKAEVNSDSGSVSIK</sequence>
<feature type="signal peptide" evidence="1">
    <location>
        <begin position="1"/>
        <end position="22"/>
    </location>
</feature>
<evidence type="ECO:0000259" key="3">
    <source>
        <dbReference type="Pfam" id="PF11738"/>
    </source>
</evidence>
<dbReference type="RefSeq" id="WP_258214928.1">
    <property type="nucleotide sequence ID" value="NZ_JANQBD010000014.1"/>
</dbReference>
<feature type="domain" description="Deacetylase PdaC" evidence="4">
    <location>
        <begin position="273"/>
        <end position="372"/>
    </location>
</feature>
<gene>
    <name evidence="5" type="ORF">NV381_19405</name>
</gene>
<comment type="caution">
    <text evidence="5">The sequence shown here is derived from an EMBL/GenBank/DDBJ whole genome shotgun (WGS) entry which is preliminary data.</text>
</comment>
<proteinExistence type="predicted"/>
<protein>
    <submittedName>
        <fullName evidence="5">DUF4163 domain-containing protein</fullName>
    </submittedName>
</protein>
<dbReference type="InterPro" id="IPR037126">
    <property type="entry name" value="PdaC/RsiV-like_sf"/>
</dbReference>
<dbReference type="EMBL" id="JANQBD010000014">
    <property type="protein sequence ID" value="MCR8633351.1"/>
    <property type="molecule type" value="Genomic_DNA"/>
</dbReference>
<evidence type="ECO:0000259" key="4">
    <source>
        <dbReference type="Pfam" id="PF13739"/>
    </source>
</evidence>
<dbReference type="Pfam" id="PF07833">
    <property type="entry name" value="Cu_amine_oxidN1"/>
    <property type="match status" value="1"/>
</dbReference>
<name>A0ABT1YJJ2_9BACL</name>
<dbReference type="Gene3D" id="3.90.640.20">
    <property type="entry name" value="Heat-shock cognate protein, ATPase"/>
    <property type="match status" value="2"/>
</dbReference>
<accession>A0ABT1YJJ2</accession>
<feature type="chain" id="PRO_5046191775" evidence="1">
    <location>
        <begin position="23"/>
        <end position="585"/>
    </location>
</feature>
<dbReference type="Pfam" id="PF11738">
    <property type="entry name" value="DUF3298"/>
    <property type="match status" value="2"/>
</dbReference>
<organism evidence="5 6">
    <name type="scientific">Paenibacillus radicis</name>
    <name type="common">ex Xue et al. 2023</name>
    <dbReference type="NCBI Taxonomy" id="2972489"/>
    <lineage>
        <taxon>Bacteria</taxon>
        <taxon>Bacillati</taxon>
        <taxon>Bacillota</taxon>
        <taxon>Bacilli</taxon>
        <taxon>Bacillales</taxon>
        <taxon>Paenibacillaceae</taxon>
        <taxon>Paenibacillus</taxon>
    </lineage>
</organism>
<dbReference type="Gene3D" id="3.30.565.40">
    <property type="entry name" value="Fervidobacterium nodosum Rt17-B1 like"/>
    <property type="match status" value="2"/>
</dbReference>
<dbReference type="InterPro" id="IPR036582">
    <property type="entry name" value="Mao_N_sf"/>
</dbReference>
<dbReference type="Gene3D" id="3.30.457.10">
    <property type="entry name" value="Copper amine oxidase-like, N-terminal domain"/>
    <property type="match status" value="1"/>
</dbReference>
<reference evidence="5 6" key="1">
    <citation type="submission" date="2022-08" db="EMBL/GenBank/DDBJ databases">
        <title>Paenibacillus endoradicis sp. nov., Paenibacillus radicibacter sp. nov and Paenibacillus pararadicis sp. nov., three cold-adapted plant growth-promoting bacteria isolated from root of Larix gmelinii in Great Khingan.</title>
        <authorList>
            <person name="Xue H."/>
        </authorList>
    </citation>
    <scope>NUCLEOTIDE SEQUENCE [LARGE SCALE GENOMIC DNA]</scope>
    <source>
        <strain evidence="5 6">N5-1-1-5</strain>
    </source>
</reference>
<dbReference type="InterPro" id="IPR021729">
    <property type="entry name" value="DUF3298"/>
</dbReference>
<evidence type="ECO:0000313" key="6">
    <source>
        <dbReference type="Proteomes" id="UP001300012"/>
    </source>
</evidence>
<keyword evidence="1" id="KW-0732">Signal</keyword>
<keyword evidence="6" id="KW-1185">Reference proteome</keyword>